<feature type="region of interest" description="Disordered" evidence="1">
    <location>
        <begin position="1"/>
        <end position="25"/>
    </location>
</feature>
<dbReference type="RefSeq" id="WP_263952398.1">
    <property type="nucleotide sequence ID" value="NZ_JAOYFC010000001.1"/>
</dbReference>
<name>A0AAE3LQI6_9RHOB</name>
<dbReference type="InterPro" id="IPR025528">
    <property type="entry name" value="BrnA_antitoxin"/>
</dbReference>
<evidence type="ECO:0000256" key="1">
    <source>
        <dbReference type="SAM" id="MobiDB-lite"/>
    </source>
</evidence>
<dbReference type="EMBL" id="JAOYFC010000001">
    <property type="protein sequence ID" value="MCV6823558.1"/>
    <property type="molecule type" value="Genomic_DNA"/>
</dbReference>
<dbReference type="Proteomes" id="UP001208041">
    <property type="component" value="Unassembled WGS sequence"/>
</dbReference>
<reference evidence="2" key="1">
    <citation type="submission" date="2022-10" db="EMBL/GenBank/DDBJ databases">
        <authorList>
            <person name="Yue Y."/>
        </authorList>
    </citation>
    <scope>NUCLEOTIDE SEQUENCE</scope>
    <source>
        <strain evidence="2">Z654</strain>
    </source>
</reference>
<dbReference type="Pfam" id="PF14384">
    <property type="entry name" value="BrnA_antitoxin"/>
    <property type="match status" value="1"/>
</dbReference>
<accession>A0AAE3LQI6</accession>
<proteinExistence type="predicted"/>
<comment type="caution">
    <text evidence="2">The sequence shown here is derived from an EMBL/GenBank/DDBJ whole genome shotgun (WGS) entry which is preliminary data.</text>
</comment>
<organism evidence="2 3">
    <name type="scientific">Halocynthiibacter halioticoli</name>
    <dbReference type="NCBI Taxonomy" id="2986804"/>
    <lineage>
        <taxon>Bacteria</taxon>
        <taxon>Pseudomonadati</taxon>
        <taxon>Pseudomonadota</taxon>
        <taxon>Alphaproteobacteria</taxon>
        <taxon>Rhodobacterales</taxon>
        <taxon>Paracoccaceae</taxon>
        <taxon>Halocynthiibacter</taxon>
    </lineage>
</organism>
<evidence type="ECO:0000313" key="3">
    <source>
        <dbReference type="Proteomes" id="UP001208041"/>
    </source>
</evidence>
<dbReference type="AlphaFoldDB" id="A0AAE3LQI6"/>
<gene>
    <name evidence="2" type="ORF">OH136_03230</name>
</gene>
<sequence>MAEPYNFDPSKTFEAPEGRRRRSRGEHLARLSLERTIARLATEMYPSSTRERFVPDAWEDLADAFPVQPRRARVTLLLEEPVLKFYRSYGSGYQRIINDVLALYAELRIAKVIEARED</sequence>
<protein>
    <submittedName>
        <fullName evidence="2">BrnA antitoxin family protein</fullName>
    </submittedName>
</protein>
<keyword evidence="3" id="KW-1185">Reference proteome</keyword>
<evidence type="ECO:0000313" key="2">
    <source>
        <dbReference type="EMBL" id="MCV6823558.1"/>
    </source>
</evidence>